<gene>
    <name evidence="1" type="ORF">S01H1_16715</name>
</gene>
<organism evidence="1">
    <name type="scientific">marine sediment metagenome</name>
    <dbReference type="NCBI Taxonomy" id="412755"/>
    <lineage>
        <taxon>unclassified sequences</taxon>
        <taxon>metagenomes</taxon>
        <taxon>ecological metagenomes</taxon>
    </lineage>
</organism>
<proteinExistence type="predicted"/>
<dbReference type="Gene3D" id="1.10.600.10">
    <property type="entry name" value="Farnesyl Diphosphate Synthase"/>
    <property type="match status" value="1"/>
</dbReference>
<name>X0RF33_9ZZZZ</name>
<comment type="caution">
    <text evidence="1">The sequence shown here is derived from an EMBL/GenBank/DDBJ whole genome shotgun (WGS) entry which is preliminary data.</text>
</comment>
<dbReference type="AlphaFoldDB" id="X0RF33"/>
<evidence type="ECO:0000313" key="1">
    <source>
        <dbReference type="EMBL" id="GAF67378.1"/>
    </source>
</evidence>
<accession>X0RF33</accession>
<dbReference type="InterPro" id="IPR008949">
    <property type="entry name" value="Isoprenoid_synthase_dom_sf"/>
</dbReference>
<reference evidence="1" key="1">
    <citation type="journal article" date="2014" name="Front. Microbiol.">
        <title>High frequency of phylogenetically diverse reductive dehalogenase-homologous genes in deep subseafloor sedimentary metagenomes.</title>
        <authorList>
            <person name="Kawai M."/>
            <person name="Futagami T."/>
            <person name="Toyoda A."/>
            <person name="Takaki Y."/>
            <person name="Nishi S."/>
            <person name="Hori S."/>
            <person name="Arai W."/>
            <person name="Tsubouchi T."/>
            <person name="Morono Y."/>
            <person name="Uchiyama I."/>
            <person name="Ito T."/>
            <person name="Fujiyama A."/>
            <person name="Inagaki F."/>
            <person name="Takami H."/>
        </authorList>
    </citation>
    <scope>NUCLEOTIDE SEQUENCE</scope>
    <source>
        <strain evidence="1">Expedition CK06-06</strain>
    </source>
</reference>
<dbReference type="SUPFAM" id="SSF48576">
    <property type="entry name" value="Terpenoid synthases"/>
    <property type="match status" value="1"/>
</dbReference>
<dbReference type="EMBL" id="BARS01008809">
    <property type="protein sequence ID" value="GAF67378.1"/>
    <property type="molecule type" value="Genomic_DNA"/>
</dbReference>
<feature type="non-terminal residue" evidence="1">
    <location>
        <position position="1"/>
    </location>
</feature>
<sequence>SRNDLLNGDVSLPFIYALDSDISERDRITITSAYLGQSDKVDIEEVQRIYEETGAMERCMAKMNEFAERGRMFLADFERSEAKEFLNYIMDQYYSKFSPGMKVSVII</sequence>
<protein>
    <submittedName>
        <fullName evidence="1">Uncharacterized protein</fullName>
    </submittedName>
</protein>